<evidence type="ECO:0008006" key="4">
    <source>
        <dbReference type="Google" id="ProtNLM"/>
    </source>
</evidence>
<accession>A0A1G2HIE1</accession>
<reference evidence="2 3" key="1">
    <citation type="journal article" date="2016" name="Nat. Commun.">
        <title>Thousands of microbial genomes shed light on interconnected biogeochemical processes in an aquifer system.</title>
        <authorList>
            <person name="Anantharaman K."/>
            <person name="Brown C.T."/>
            <person name="Hug L.A."/>
            <person name="Sharon I."/>
            <person name="Castelle C.J."/>
            <person name="Probst A.J."/>
            <person name="Thomas B.C."/>
            <person name="Singh A."/>
            <person name="Wilkins M.J."/>
            <person name="Karaoz U."/>
            <person name="Brodie E.L."/>
            <person name="Williams K.H."/>
            <person name="Hubbard S.S."/>
            <person name="Banfield J.F."/>
        </authorList>
    </citation>
    <scope>NUCLEOTIDE SEQUENCE [LARGE SCALE GENOMIC DNA]</scope>
</reference>
<dbReference type="EMBL" id="MHOI01000003">
    <property type="protein sequence ID" value="OGZ62030.1"/>
    <property type="molecule type" value="Genomic_DNA"/>
</dbReference>
<evidence type="ECO:0000256" key="1">
    <source>
        <dbReference type="SAM" id="SignalP"/>
    </source>
</evidence>
<proteinExistence type="predicted"/>
<name>A0A1G2HIE1_9BACT</name>
<evidence type="ECO:0000313" key="2">
    <source>
        <dbReference type="EMBL" id="OGZ62030.1"/>
    </source>
</evidence>
<dbReference type="Proteomes" id="UP000179153">
    <property type="component" value="Unassembled WGS sequence"/>
</dbReference>
<keyword evidence="1" id="KW-0732">Signal</keyword>
<organism evidence="2 3">
    <name type="scientific">Candidatus Spechtbacteria bacterium RIFCSPLOWO2_01_FULL_46_10</name>
    <dbReference type="NCBI Taxonomy" id="1802163"/>
    <lineage>
        <taxon>Bacteria</taxon>
        <taxon>Candidatus Spechtiibacteriota</taxon>
    </lineage>
</organism>
<feature type="chain" id="PRO_5009583128" description="DUF1566 domain-containing protein" evidence="1">
    <location>
        <begin position="28"/>
        <end position="306"/>
    </location>
</feature>
<dbReference type="AlphaFoldDB" id="A0A1G2HIE1"/>
<evidence type="ECO:0000313" key="3">
    <source>
        <dbReference type="Proteomes" id="UP000179153"/>
    </source>
</evidence>
<protein>
    <recommendedName>
        <fullName evidence="4">DUF1566 domain-containing protein</fullName>
    </recommendedName>
</protein>
<gene>
    <name evidence="2" type="ORF">A2932_00760</name>
</gene>
<dbReference type="STRING" id="1802163.A2932_00760"/>
<feature type="signal peptide" evidence="1">
    <location>
        <begin position="1"/>
        <end position="27"/>
    </location>
</feature>
<sequence>MKKHSIISVFAAVAVSVAGIVTVAAYAAPPAGTPQGGVPAQLAAINQTLQDLGAEISGGFDFISASLDNVITFIDENVVNPLNGGHDSSDVVANGDGNVFERLEFLQTQVAALQDDGDGNGNGGSLFGALRGLFNGTALGFIGGSQANGGYIDFGDGTAVSSDRYEGPWTLCSLSNNFCGTGNSAAAVKDETTALVWSHRCGGLGTNCFPLATTSAEVRYGWANAVTACQSLGAGWELPHQRQLMQAYIDGSYGNLENIGQFAWYWTSTTVGAFGENAAYGTLNTGFLSFTGKKLQNMSARCVLPQ</sequence>
<comment type="caution">
    <text evidence="2">The sequence shown here is derived from an EMBL/GenBank/DDBJ whole genome shotgun (WGS) entry which is preliminary data.</text>
</comment>